<reference evidence="2 3" key="1">
    <citation type="submission" date="2023-08" db="EMBL/GenBank/DDBJ databases">
        <title>Oxalobacteraceae gen .nov., isolated from river sludge outside the plant.</title>
        <authorList>
            <person name="Zhao S.Y."/>
        </authorList>
    </citation>
    <scope>NUCLEOTIDE SEQUENCE [LARGE SCALE GENOMIC DNA]</scope>
    <source>
        <strain evidence="2 3">R-40</strain>
    </source>
</reference>
<evidence type="ECO:0000256" key="1">
    <source>
        <dbReference type="SAM" id="MobiDB-lite"/>
    </source>
</evidence>
<dbReference type="Proteomes" id="UP001225596">
    <property type="component" value="Unassembled WGS sequence"/>
</dbReference>
<proteinExistence type="predicted"/>
<dbReference type="RefSeq" id="WP_338435228.1">
    <property type="nucleotide sequence ID" value="NZ_JAUYVH010000001.1"/>
</dbReference>
<protein>
    <submittedName>
        <fullName evidence="2">Uncharacterized protein</fullName>
    </submittedName>
</protein>
<dbReference type="EMBL" id="JAUYVH010000001">
    <property type="protein sequence ID" value="MDQ9169349.1"/>
    <property type="molecule type" value="Genomic_DNA"/>
</dbReference>
<name>A0ABU1BKE3_9BURK</name>
<keyword evidence="3" id="KW-1185">Reference proteome</keyword>
<gene>
    <name evidence="2" type="ORF">Q8A64_02875</name>
</gene>
<comment type="caution">
    <text evidence="2">The sequence shown here is derived from an EMBL/GenBank/DDBJ whole genome shotgun (WGS) entry which is preliminary data.</text>
</comment>
<feature type="region of interest" description="Disordered" evidence="1">
    <location>
        <begin position="61"/>
        <end position="83"/>
    </location>
</feature>
<organism evidence="2 3">
    <name type="scientific">Keguizhuia sedimenti</name>
    <dbReference type="NCBI Taxonomy" id="3064264"/>
    <lineage>
        <taxon>Bacteria</taxon>
        <taxon>Pseudomonadati</taxon>
        <taxon>Pseudomonadota</taxon>
        <taxon>Betaproteobacteria</taxon>
        <taxon>Burkholderiales</taxon>
        <taxon>Oxalobacteraceae</taxon>
        <taxon>Keguizhuia</taxon>
    </lineage>
</organism>
<sequence length="83" mass="9358">MSDDIRLYEVVELVNVAHARHGQRGIVNNALVLEGEIVLYGVHFIDDIETVDPDDLQQTGERISEQEYKSGAWPPACLRSTHQ</sequence>
<accession>A0ABU1BKE3</accession>
<evidence type="ECO:0000313" key="3">
    <source>
        <dbReference type="Proteomes" id="UP001225596"/>
    </source>
</evidence>
<evidence type="ECO:0000313" key="2">
    <source>
        <dbReference type="EMBL" id="MDQ9169349.1"/>
    </source>
</evidence>